<proteinExistence type="predicted"/>
<keyword evidence="2" id="KW-0539">Nucleus</keyword>
<dbReference type="InterPro" id="IPR018846">
    <property type="entry name" value="Beta-prop_RSE1/DDB1/CPSF1_1st"/>
</dbReference>
<reference evidence="7" key="1">
    <citation type="submission" date="2022-06" db="EMBL/GenBank/DDBJ databases">
        <authorList>
            <person name="Berger JAMES D."/>
            <person name="Berger JAMES D."/>
        </authorList>
    </citation>
    <scope>NUCLEOTIDE SEQUENCE [LARGE SCALE GENOMIC DNA]</scope>
</reference>
<dbReference type="Proteomes" id="UP000050792">
    <property type="component" value="Unassembled WGS sequence"/>
</dbReference>
<dbReference type="Gene3D" id="2.130.10.10">
    <property type="entry name" value="YVTN repeat-like/Quinoprotein amine dehydrogenase"/>
    <property type="match status" value="3"/>
</dbReference>
<protein>
    <submittedName>
        <fullName evidence="8">CPSF_A domain-containing protein</fullName>
    </submittedName>
</protein>
<dbReference type="InterPro" id="IPR050358">
    <property type="entry name" value="RSE1/DDB1/CFT1"/>
</dbReference>
<dbReference type="PANTHER" id="PTHR10644">
    <property type="entry name" value="DNA REPAIR/RNA PROCESSING CPSF FAMILY"/>
    <property type="match status" value="1"/>
</dbReference>
<evidence type="ECO:0000313" key="8">
    <source>
        <dbReference type="WBParaSite" id="SRDH1_50340.3"/>
    </source>
</evidence>
<dbReference type="GO" id="GO:0005634">
    <property type="term" value="C:nucleus"/>
    <property type="evidence" value="ECO:0007669"/>
    <property type="project" value="UniProtKB-SubCell"/>
</dbReference>
<name>A0AA85FJJ3_9TREM</name>
<dbReference type="InterPro" id="IPR004871">
    <property type="entry name" value="RSE1/DDB1/CPSF1_C"/>
</dbReference>
<accession>A0AA85FJJ3</accession>
<reference evidence="8" key="2">
    <citation type="submission" date="2023-11" db="UniProtKB">
        <authorList>
            <consortium name="WormBaseParasite"/>
        </authorList>
    </citation>
    <scope>IDENTIFICATION</scope>
</reference>
<keyword evidence="7" id="KW-1185">Reference proteome</keyword>
<feature type="domain" description="RSE1/DDB1/CPSF1 C-terminal" evidence="4">
    <location>
        <begin position="1437"/>
        <end position="1814"/>
    </location>
</feature>
<dbReference type="GO" id="GO:0003676">
    <property type="term" value="F:nucleic acid binding"/>
    <property type="evidence" value="ECO:0007669"/>
    <property type="project" value="InterPro"/>
</dbReference>
<feature type="compositionally biased region" description="Low complexity" evidence="3">
    <location>
        <begin position="1714"/>
        <end position="1727"/>
    </location>
</feature>
<feature type="region of interest" description="Disordered" evidence="3">
    <location>
        <begin position="1712"/>
        <end position="1736"/>
    </location>
</feature>
<evidence type="ECO:0000256" key="3">
    <source>
        <dbReference type="SAM" id="MobiDB-lite"/>
    </source>
</evidence>
<evidence type="ECO:0000256" key="2">
    <source>
        <dbReference type="ARBA" id="ARBA00023242"/>
    </source>
</evidence>
<evidence type="ECO:0000313" key="7">
    <source>
        <dbReference type="Proteomes" id="UP000050792"/>
    </source>
</evidence>
<feature type="region of interest" description="Disordered" evidence="3">
    <location>
        <begin position="453"/>
        <end position="482"/>
    </location>
</feature>
<dbReference type="Pfam" id="PF10433">
    <property type="entry name" value="Beta-prop_RSE1_1st"/>
    <property type="match status" value="1"/>
</dbReference>
<dbReference type="Pfam" id="PF03178">
    <property type="entry name" value="CPSF_A"/>
    <property type="match status" value="1"/>
</dbReference>
<organism evidence="7 8">
    <name type="scientific">Schistosoma rodhaini</name>
    <dbReference type="NCBI Taxonomy" id="6188"/>
    <lineage>
        <taxon>Eukaryota</taxon>
        <taxon>Metazoa</taxon>
        <taxon>Spiralia</taxon>
        <taxon>Lophotrochozoa</taxon>
        <taxon>Platyhelminthes</taxon>
        <taxon>Trematoda</taxon>
        <taxon>Digenea</taxon>
        <taxon>Strigeidida</taxon>
        <taxon>Schistosomatoidea</taxon>
        <taxon>Schistosomatidae</taxon>
        <taxon>Schistosoma</taxon>
    </lineage>
</organism>
<dbReference type="WBParaSite" id="SRDH1_50340.3">
    <property type="protein sequence ID" value="SRDH1_50340.3"/>
    <property type="gene ID" value="SRDH1_50340"/>
</dbReference>
<dbReference type="InterPro" id="IPR015943">
    <property type="entry name" value="WD40/YVTN_repeat-like_dom_sf"/>
</dbReference>
<dbReference type="InterPro" id="IPR058543">
    <property type="entry name" value="Beta-prop_RSE1/DDB1/CPSF1_2nd"/>
</dbReference>
<evidence type="ECO:0000259" key="4">
    <source>
        <dbReference type="Pfam" id="PF03178"/>
    </source>
</evidence>
<evidence type="ECO:0000259" key="5">
    <source>
        <dbReference type="Pfam" id="PF10433"/>
    </source>
</evidence>
<dbReference type="Pfam" id="PF23726">
    <property type="entry name" value="Beta-prop_RSE1_2nd"/>
    <property type="match status" value="1"/>
</dbReference>
<feature type="compositionally biased region" description="Basic and acidic residues" evidence="3">
    <location>
        <begin position="463"/>
        <end position="474"/>
    </location>
</feature>
<sequence>MNTGVDTTKPTTFSAVFRHISPPTAVDNCLYCHLIHPKLKNLVITRGGFIEIYNVKSSASGETRLNWVYGTSVYENIADIVTVRFTGDLLDSLLLSFPEAKVAVMNFNPVTFELRTLSLHNYEFENLKSGRMNFTKLPILRLDPHQRCAVMLVYDRHLAVLPFRRTEVLVSAETDPKHISVRNSLLWQQRATAPLLATFTTCLSTSTGEKINNVLDMQFLHGFYEPTLLVLYEPIGTWAGRVSARRDTCCIVALSFNLQKRTNPVIWFQESLPFDCRSVISVPQPIGGVVVMAANSILYLKQTLPSCGLPLNCYAQISTNFPMRQDVPSCGPLSIDGCRVVTLNETQFLIGTRSGNLYLLSLWLEQATQTVTSLLFHKVGHAVPPHCMVLLESKYLFIGSRFCDSVLMEIDYSLLCVDANGKEVDHQLLNQSSGTNNTLKDSELVDGKSIVEDDSDEIPNKCPRIEEGENDKTISKSLSQSTKRNTLDENDIISDNHYKFDEVDVELYGESILSPPSIYREIVNYSFRVVDRLINLGPMGQLTSGEVPCLAPGNTDPTDEALTYAQTEMHHVELMACIPRSFNVPTEKNPVSGGGVALLHTSVRPRGLTAFELPEYMSLWSLYGPPIITPVQSIPSSPVSKPSIGTNSSPTTASNGKLKIPEIHSEEEKIDENLVEKPTELNEDTEKTIGVSESNKLLFRCQCESIFAMDYCYNSNVSVTDNDADKETSKDNEPVVNISDENEKAVVNEDNFDAESELSSDLTHSYLLLTREDSTMILEVSHEIVELEVSGFNTTEMTVGAFNLGFEYIQQVRRETNKNNNNSDNIPDQLTTIATTKLTKRNEIKSPKEYVVGVDYPYILQVSPTSLRLLDGPRLIEYVQVTLEWRIHLASCADPYILLCTEDDELFLVRLKSQDDINIFSPIKKSNNKIITSTLIDENGDQPAKSISTTHLEVIRPKVKQVSAPLCFSLYHDHAGRLTRWLWACKDLPADSSFFNLHTTASLDHLVSCSGTTSWPEPGSTTPAADTIAPFASPTEKSATLISASEEESILLYGEPIEICKREGSVALGNSTLKLPKFSLSTTSHSSLNNSLTETNLMDDLAEEKLSKYFAFIVFTNGVLEIYSLPDFTLLYEVHHFTDLPQMLIDHRGVSSEQLHKQYTNSQNVSYTEDDSIPPPILEILVYPIGIDKDRPVLMVRTSQEIAFFEALCPSPDESYPLISGTFYEGRLRWRRLPLPCPLVAPRRVRTDPKIMDVQSTLLTRTHMLRSFENIGDHRGVFVCGGNPIWLFATDSGQLRVFPHSIDGIMGSFAPLNAKICHSGFVYFTFSNEMRLATLPPGYSFNEHLGIKWITLDPVPYYVQYHVESKTYAVVGIHSEPCKSVFRLNAEGNKEEDVLVRPKTCVLPTLDYYSLQMYAPNLNANHRNKQPPWLLIPNTLIEFEPWEVVTCLITAQLASEETFHGTKDYLALGANLTYGEEIPVRGRILILDVIDVVPEPGQPLTRHKLKIIHDGEQKGPVTALTSCQGHLISAIGQKIYIWTLKNTDLVGVAFVDSELYIHNLLCVKNLVLAADVLKSVQLLRFQSDLRVLSVVSRDNISREVYTSNFFVDGRRLGFMVSDELGNVTIYSYDPLDPSSRSGRRLVRCADMRLPSRATCSLRVANRLRHALLSVKPSSTTTASAMTAGTSATIQNSTNTVLDNLSRVDSVNQMNNLRQSQQQSTAAQQGTTNPNSGVDPEKFRQSIYFGSQNGSIYRIGPIRDKMYSRLRITEKNLIHHLGPICGMPPKSCWSYNRPQPELANPCGKVADGDLIWRYLTLPHCQRLEIAKKSGQSLESIMDDIAELIATTLHF</sequence>
<feature type="domain" description="RSE1/DDB1/CPSF1 second beta-propeller" evidence="6">
    <location>
        <begin position="761"/>
        <end position="1335"/>
    </location>
</feature>
<comment type="subcellular location">
    <subcellularLocation>
        <location evidence="1">Nucleus</location>
    </subcellularLocation>
</comment>
<evidence type="ECO:0000259" key="6">
    <source>
        <dbReference type="Pfam" id="PF23726"/>
    </source>
</evidence>
<evidence type="ECO:0000256" key="1">
    <source>
        <dbReference type="ARBA" id="ARBA00004123"/>
    </source>
</evidence>
<feature type="domain" description="RSE1/DDB1/CPSF1 first beta-propeller" evidence="5">
    <location>
        <begin position="26"/>
        <end position="412"/>
    </location>
</feature>